<evidence type="ECO:0000256" key="1">
    <source>
        <dbReference type="ARBA" id="ARBA00004141"/>
    </source>
</evidence>
<proteinExistence type="inferred from homology"/>
<feature type="transmembrane region" description="Helical" evidence="8">
    <location>
        <begin position="212"/>
        <end position="228"/>
    </location>
</feature>
<feature type="transmembrane region" description="Helical" evidence="8">
    <location>
        <begin position="172"/>
        <end position="192"/>
    </location>
</feature>
<feature type="transmembrane region" description="Helical" evidence="8">
    <location>
        <begin position="50"/>
        <end position="73"/>
    </location>
</feature>
<dbReference type="Gene3D" id="1.20.1080.10">
    <property type="entry name" value="Glycerol uptake facilitator protein"/>
    <property type="match status" value="1"/>
</dbReference>
<keyword evidence="3" id="KW-0813">Transport</keyword>
<evidence type="ECO:0000256" key="5">
    <source>
        <dbReference type="ARBA" id="ARBA00022989"/>
    </source>
</evidence>
<dbReference type="AlphaFoldDB" id="A0A6M2DL14"/>
<dbReference type="GO" id="GO:0015250">
    <property type="term" value="F:water channel activity"/>
    <property type="evidence" value="ECO:0007669"/>
    <property type="project" value="TreeGrafter"/>
</dbReference>
<evidence type="ECO:0000256" key="4">
    <source>
        <dbReference type="ARBA" id="ARBA00022692"/>
    </source>
</evidence>
<dbReference type="InterPro" id="IPR023271">
    <property type="entry name" value="Aquaporin-like"/>
</dbReference>
<dbReference type="InterPro" id="IPR000425">
    <property type="entry name" value="MIP"/>
</dbReference>
<evidence type="ECO:0000313" key="9">
    <source>
        <dbReference type="EMBL" id="NOV45668.1"/>
    </source>
</evidence>
<organism evidence="9">
    <name type="scientific">Xenopsylla cheopis</name>
    <name type="common">Oriental rat flea</name>
    <name type="synonym">Pulex cheopis</name>
    <dbReference type="NCBI Taxonomy" id="163159"/>
    <lineage>
        <taxon>Eukaryota</taxon>
        <taxon>Metazoa</taxon>
        <taxon>Ecdysozoa</taxon>
        <taxon>Arthropoda</taxon>
        <taxon>Hexapoda</taxon>
        <taxon>Insecta</taxon>
        <taxon>Pterygota</taxon>
        <taxon>Neoptera</taxon>
        <taxon>Endopterygota</taxon>
        <taxon>Siphonaptera</taxon>
        <taxon>Pulicidae</taxon>
        <taxon>Xenopsyllinae</taxon>
        <taxon>Xenopsylla</taxon>
    </lineage>
</organism>
<dbReference type="PANTHER" id="PTHR19139">
    <property type="entry name" value="AQUAPORIN TRANSPORTER"/>
    <property type="match status" value="1"/>
</dbReference>
<evidence type="ECO:0000256" key="3">
    <source>
        <dbReference type="ARBA" id="ARBA00022448"/>
    </source>
</evidence>
<feature type="region of interest" description="Disordered" evidence="7">
    <location>
        <begin position="463"/>
        <end position="557"/>
    </location>
</feature>
<dbReference type="Pfam" id="PF00230">
    <property type="entry name" value="MIP"/>
    <property type="match status" value="1"/>
</dbReference>
<dbReference type="PRINTS" id="PR00783">
    <property type="entry name" value="MINTRINSICP"/>
</dbReference>
<dbReference type="InterPro" id="IPR022357">
    <property type="entry name" value="MIP_CS"/>
</dbReference>
<accession>A0A6M2DL14</accession>
<dbReference type="PANTHER" id="PTHR19139:SF268">
    <property type="entry name" value="NEUROGENIC PROTEIN BIG BRAIN"/>
    <property type="match status" value="1"/>
</dbReference>
<dbReference type="EMBL" id="GIIL01001942">
    <property type="protein sequence ID" value="NOV45668.1"/>
    <property type="molecule type" value="Transcribed_RNA"/>
</dbReference>
<feature type="transmembrane region" description="Helical" evidence="8">
    <location>
        <begin position="79"/>
        <end position="99"/>
    </location>
</feature>
<reference evidence="9" key="1">
    <citation type="submission" date="2020-03" db="EMBL/GenBank/DDBJ databases">
        <title>Transcriptomic Profiling of the Digestive Tract of the Rat Flea, Xenopsylla cheopis, Following Blood Feeding and Infection with Yersinia pestis.</title>
        <authorList>
            <person name="Bland D.M."/>
            <person name="Martens C.A."/>
            <person name="Virtaneva K."/>
            <person name="Kanakabandi K."/>
            <person name="Long D."/>
            <person name="Rosenke R."/>
            <person name="Saturday G.A."/>
            <person name="Hoyt F.H."/>
            <person name="Bruno D.P."/>
            <person name="Ribeiro J.M.C."/>
            <person name="Hinnebusch J."/>
        </authorList>
    </citation>
    <scope>NUCLEOTIDE SEQUENCE</scope>
</reference>
<dbReference type="PROSITE" id="PS00221">
    <property type="entry name" value="MIP"/>
    <property type="match status" value="1"/>
</dbReference>
<keyword evidence="5 8" id="KW-1133">Transmembrane helix</keyword>
<comment type="similarity">
    <text evidence="2">Belongs to the MIP/aquaporin (TC 1.A.8) family.</text>
</comment>
<feature type="compositionally biased region" description="Polar residues" evidence="7">
    <location>
        <begin position="548"/>
        <end position="557"/>
    </location>
</feature>
<evidence type="ECO:0000256" key="8">
    <source>
        <dbReference type="SAM" id="Phobius"/>
    </source>
</evidence>
<keyword evidence="6 8" id="KW-0472">Membrane</keyword>
<feature type="compositionally biased region" description="Polar residues" evidence="7">
    <location>
        <begin position="504"/>
        <end position="531"/>
    </location>
</feature>
<evidence type="ECO:0000256" key="2">
    <source>
        <dbReference type="ARBA" id="ARBA00006175"/>
    </source>
</evidence>
<feature type="compositionally biased region" description="Low complexity" evidence="7">
    <location>
        <begin position="486"/>
        <end position="503"/>
    </location>
</feature>
<dbReference type="SUPFAM" id="SSF81338">
    <property type="entry name" value="Aquaporin-like"/>
    <property type="match status" value="1"/>
</dbReference>
<feature type="transmembrane region" description="Helical" evidence="8">
    <location>
        <begin position="248"/>
        <end position="268"/>
    </location>
</feature>
<comment type="subcellular location">
    <subcellularLocation>
        <location evidence="1">Membrane</location>
        <topology evidence="1">Multi-pass membrane protein</topology>
    </subcellularLocation>
</comment>
<keyword evidence="4 8" id="KW-0812">Transmembrane</keyword>
<feature type="transmembrane region" description="Helical" evidence="8">
    <location>
        <begin position="130"/>
        <end position="152"/>
    </location>
</feature>
<dbReference type="InterPro" id="IPR034294">
    <property type="entry name" value="Aquaporin_transptr"/>
</dbReference>
<feature type="region of interest" description="Disordered" evidence="7">
    <location>
        <begin position="273"/>
        <end position="313"/>
    </location>
</feature>
<evidence type="ECO:0000256" key="6">
    <source>
        <dbReference type="ARBA" id="ARBA00023136"/>
    </source>
</evidence>
<name>A0A6M2DL14_XENCH</name>
<dbReference type="GO" id="GO:0005886">
    <property type="term" value="C:plasma membrane"/>
    <property type="evidence" value="ECO:0007669"/>
    <property type="project" value="TreeGrafter"/>
</dbReference>
<evidence type="ECO:0000256" key="7">
    <source>
        <dbReference type="SAM" id="MobiDB-lite"/>
    </source>
</evidence>
<protein>
    <submittedName>
        <fullName evidence="9">Putative aquaporin major intrinsic protein family</fullName>
    </submittedName>
</protein>
<sequence length="557" mass="59891">MLTDESLSFPDDVLDQHIVTLFERLEGLRRSQNNKEIKPPMQLEIRSLEFWRAIFAECVASFFYVFIVCGAAAGAGQGASTSAVLLATALAAGLAMAMLTQCLSHISGAHVNPAVTVGMAVTRAISPLRAVMYAVAQCGGGIAGAALLYSVTVPGWQGNLQAALAQSAPLTAWERLGVEFALAFAIVFSYLVSNENQLIKSSKPGSSSKASAAGFAYAACSFVSMPYLNPARSLGPSFVLNHWDNHWVYWFGPVAGGIVSGLIYTFAFDPKRSRSNRSTSLDGGDSRSVDSDEDTYDDLDGNKGNGAQQQKFHTGSAYNTYRPALSGGSNTYCPSLATASLYSAPASKLDRVESLYGGTKSLYCKSPPLTRANLNRSQSVYTKSNSALNRELLPRPGPLVPAQSLYPMRLNQQQQTQQHIAQNQNAQNTLYGARRAEVPGGYNNGVYGTRANPVGDVQPQKYEEGTKFTRGNRPESVYGTTGPRRGQSTQSDDSSYGSYQGSTAQNSYTATGGQPTYIKTTVAQRPSQEGQVRQPPQIAPPTHHAIRQPQQSPNPQY</sequence>